<comment type="similarity">
    <text evidence="1">Belongs to the cytochrome P450 family.</text>
</comment>
<dbReference type="PANTHER" id="PTHR24305">
    <property type="entry name" value="CYTOCHROME P450"/>
    <property type="match status" value="1"/>
</dbReference>
<dbReference type="Proteomes" id="UP001610446">
    <property type="component" value="Unassembled WGS sequence"/>
</dbReference>
<evidence type="ECO:0000313" key="3">
    <source>
        <dbReference type="Proteomes" id="UP001610446"/>
    </source>
</evidence>
<accession>A0ABR4KIC3</accession>
<evidence type="ECO:0000313" key="2">
    <source>
        <dbReference type="EMBL" id="KAL2851564.1"/>
    </source>
</evidence>
<dbReference type="EMBL" id="JBFXLU010000029">
    <property type="protein sequence ID" value="KAL2851564.1"/>
    <property type="molecule type" value="Genomic_DNA"/>
</dbReference>
<evidence type="ECO:0000256" key="1">
    <source>
        <dbReference type="ARBA" id="ARBA00010617"/>
    </source>
</evidence>
<keyword evidence="3" id="KW-1185">Reference proteome</keyword>
<comment type="caution">
    <text evidence="2">The sequence shown here is derived from an EMBL/GenBank/DDBJ whole genome shotgun (WGS) entry which is preliminary data.</text>
</comment>
<gene>
    <name evidence="2" type="ORF">BJY01DRAFT_232837</name>
</gene>
<reference evidence="2 3" key="1">
    <citation type="submission" date="2024-07" db="EMBL/GenBank/DDBJ databases">
        <title>Section-level genome sequencing and comparative genomics of Aspergillus sections Usti and Cavernicolus.</title>
        <authorList>
            <consortium name="Lawrence Berkeley National Laboratory"/>
            <person name="Nybo J.L."/>
            <person name="Vesth T.C."/>
            <person name="Theobald S."/>
            <person name="Frisvad J.C."/>
            <person name="Larsen T.O."/>
            <person name="Kjaerboelling I."/>
            <person name="Rothschild-Mancinelli K."/>
            <person name="Lyhne E.K."/>
            <person name="Kogle M.E."/>
            <person name="Barry K."/>
            <person name="Clum A."/>
            <person name="Na H."/>
            <person name="Ledsgaard L."/>
            <person name="Lin J."/>
            <person name="Lipzen A."/>
            <person name="Kuo A."/>
            <person name="Riley R."/>
            <person name="Mondo S."/>
            <person name="Labutti K."/>
            <person name="Haridas S."/>
            <person name="Pangalinan J."/>
            <person name="Salamov A.A."/>
            <person name="Simmons B.A."/>
            <person name="Magnuson J.K."/>
            <person name="Chen J."/>
            <person name="Drula E."/>
            <person name="Henrissat B."/>
            <person name="Wiebenga A."/>
            <person name="Lubbers R.J."/>
            <person name="Gomes A.C."/>
            <person name="Makela M.R."/>
            <person name="Stajich J."/>
            <person name="Grigoriev I.V."/>
            <person name="Mortensen U.H."/>
            <person name="De Vries R.P."/>
            <person name="Baker S.E."/>
            <person name="Andersen M.R."/>
        </authorList>
    </citation>
    <scope>NUCLEOTIDE SEQUENCE [LARGE SCALE GENOMIC DNA]</scope>
    <source>
        <strain evidence="2 3">CBS 123904</strain>
    </source>
</reference>
<protein>
    <submittedName>
        <fullName evidence="2">Cytochrome P450</fullName>
    </submittedName>
</protein>
<dbReference type="InterPro" id="IPR001128">
    <property type="entry name" value="Cyt_P450"/>
</dbReference>
<organism evidence="2 3">
    <name type="scientific">Aspergillus pseudoustus</name>
    <dbReference type="NCBI Taxonomy" id="1810923"/>
    <lineage>
        <taxon>Eukaryota</taxon>
        <taxon>Fungi</taxon>
        <taxon>Dikarya</taxon>
        <taxon>Ascomycota</taxon>
        <taxon>Pezizomycotina</taxon>
        <taxon>Eurotiomycetes</taxon>
        <taxon>Eurotiomycetidae</taxon>
        <taxon>Eurotiales</taxon>
        <taxon>Aspergillaceae</taxon>
        <taxon>Aspergillus</taxon>
        <taxon>Aspergillus subgen. Nidulantes</taxon>
    </lineage>
</organism>
<name>A0ABR4KIC3_9EURO</name>
<dbReference type="SUPFAM" id="SSF48264">
    <property type="entry name" value="Cytochrome P450"/>
    <property type="match status" value="1"/>
</dbReference>
<dbReference type="InterPro" id="IPR050121">
    <property type="entry name" value="Cytochrome_P450_monoxygenase"/>
</dbReference>
<sequence length="365" mass="41418">MLLIFTILFVAVLGLTLAFLVYLFTLPSTFPKGIPTIPFYYTLLPLIKNNDQVNLYRQYLKELLTTSGVVKLFFSGRWNILVRKPAYIAEVLKNEDIFAKSGNQVKIPHGALAEYTGDNIINGHGENWKLYTSIFKPALQQDYDCKRIWENDNLLVALIEEQQETGAAVNVNPLLQRYALANLLEVLLGSSFGTLQDPNAPLHAFQMRIKPKIFDPIFLNFPFLDHLKLPTRQETRRLVKVFADELVRTVQNGHSDCHEKGQFENLGCHLLNAFETGILTEKQLRHDMISAFLAGHEKPQLLLISTLFFLAEHGICCKPCLFNKPILLGGKIPTPAGTYVGYNAYSTNRDVDFWGQTADEFNPER</sequence>
<dbReference type="Gene3D" id="1.10.630.10">
    <property type="entry name" value="Cytochrome P450"/>
    <property type="match status" value="2"/>
</dbReference>
<dbReference type="PANTHER" id="PTHR24305:SF223">
    <property type="entry name" value="CYTOCHROME P450-DIT2"/>
    <property type="match status" value="1"/>
</dbReference>
<dbReference type="Pfam" id="PF00067">
    <property type="entry name" value="p450"/>
    <property type="match status" value="1"/>
</dbReference>
<dbReference type="InterPro" id="IPR036396">
    <property type="entry name" value="Cyt_P450_sf"/>
</dbReference>
<proteinExistence type="inferred from homology"/>